<accession>A0A6P1ZJQ7</accession>
<keyword evidence="2 4" id="KW-0547">Nucleotide-binding</keyword>
<evidence type="ECO:0000256" key="4">
    <source>
        <dbReference type="PROSITE-ProRule" id="PRU00409"/>
    </source>
</evidence>
<protein>
    <submittedName>
        <fullName evidence="6">ATP-grasp domain-containing protein</fullName>
    </submittedName>
</protein>
<dbReference type="Gene3D" id="3.30.470.20">
    <property type="entry name" value="ATP-grasp fold, B domain"/>
    <property type="match status" value="1"/>
</dbReference>
<evidence type="ECO:0000313" key="7">
    <source>
        <dbReference type="Proteomes" id="UP000434052"/>
    </source>
</evidence>
<keyword evidence="3 4" id="KW-0067">ATP-binding</keyword>
<dbReference type="InterPro" id="IPR011761">
    <property type="entry name" value="ATP-grasp"/>
</dbReference>
<dbReference type="PANTHER" id="PTHR43585">
    <property type="entry name" value="FUMIPYRROLE BIOSYNTHESIS PROTEIN C"/>
    <property type="match status" value="1"/>
</dbReference>
<dbReference type="AlphaFoldDB" id="A0A6P1ZJQ7"/>
<dbReference type="GO" id="GO:0046872">
    <property type="term" value="F:metal ion binding"/>
    <property type="evidence" value="ECO:0007669"/>
    <property type="project" value="InterPro"/>
</dbReference>
<organism evidence="6 7">
    <name type="scientific">Oceanidesulfovibrio marinus</name>
    <dbReference type="NCBI Taxonomy" id="370038"/>
    <lineage>
        <taxon>Bacteria</taxon>
        <taxon>Pseudomonadati</taxon>
        <taxon>Thermodesulfobacteriota</taxon>
        <taxon>Desulfovibrionia</taxon>
        <taxon>Desulfovibrionales</taxon>
        <taxon>Desulfovibrionaceae</taxon>
        <taxon>Oceanidesulfovibrio</taxon>
    </lineage>
</organism>
<comment type="caution">
    <text evidence="6">The sequence shown here is derived from an EMBL/GenBank/DDBJ whole genome shotgun (WGS) entry which is preliminary data.</text>
</comment>
<evidence type="ECO:0000313" key="6">
    <source>
        <dbReference type="EMBL" id="TVM34985.1"/>
    </source>
</evidence>
<dbReference type="OrthoDB" id="6964321at2"/>
<dbReference type="Proteomes" id="UP000434052">
    <property type="component" value="Unassembled WGS sequence"/>
</dbReference>
<evidence type="ECO:0000256" key="1">
    <source>
        <dbReference type="ARBA" id="ARBA00022598"/>
    </source>
</evidence>
<evidence type="ECO:0000256" key="3">
    <source>
        <dbReference type="ARBA" id="ARBA00022840"/>
    </source>
</evidence>
<name>A0A6P1ZJQ7_9BACT</name>
<dbReference type="GO" id="GO:0016874">
    <property type="term" value="F:ligase activity"/>
    <property type="evidence" value="ECO:0007669"/>
    <property type="project" value="UniProtKB-KW"/>
</dbReference>
<evidence type="ECO:0000256" key="2">
    <source>
        <dbReference type="ARBA" id="ARBA00022741"/>
    </source>
</evidence>
<dbReference type="Pfam" id="PF13535">
    <property type="entry name" value="ATP-grasp_4"/>
    <property type="match status" value="1"/>
</dbReference>
<dbReference type="EMBL" id="QMIF01000003">
    <property type="protein sequence ID" value="TVM34985.1"/>
    <property type="molecule type" value="Genomic_DNA"/>
</dbReference>
<gene>
    <name evidence="6" type="ORF">DQK91_06130</name>
</gene>
<feature type="domain" description="ATP-grasp" evidence="5">
    <location>
        <begin position="89"/>
        <end position="299"/>
    </location>
</feature>
<dbReference type="GO" id="GO:0005524">
    <property type="term" value="F:ATP binding"/>
    <property type="evidence" value="ECO:0007669"/>
    <property type="project" value="UniProtKB-UniRule"/>
</dbReference>
<sequence length="389" mass="44082">MFILDDPYVSDFLKQTVLSRKGAVLDNAKARVSLNDEASDVRLLDDEEFAAEARKAPRIYANSENAIGWIAANLADTNLPAMIDVFKDKVAFRDLIAPLYPDYFYKGVAYDDLDDVDPEELFYPCVVKPAVGFFSLGVHRVESAADWKPIVQKIRDEVERIRQYYPPEVLDVDRFVIEQCIEGEEFAVDAFYDGDGNVVIVNILGHLFASADDVSDRVYITSPSIIERWREPFTEFLAELGRRANLADFPVHVEMRVDENGHIAPIEVNPMRFAGWCVTDLAYHAYGVNPYACYLDGAAPDWERILPQREGNVYAVVVADIAPDVDCASIVQVNYEEFKNRFSTPLELRPVDYKRYGVFAFLFAQAREDDLSELHAILGSDLKEFMKLG</sequence>
<dbReference type="PANTHER" id="PTHR43585:SF2">
    <property type="entry name" value="ATP-GRASP ENZYME FSQD"/>
    <property type="match status" value="1"/>
</dbReference>
<dbReference type="SUPFAM" id="SSF56059">
    <property type="entry name" value="Glutathione synthetase ATP-binding domain-like"/>
    <property type="match status" value="1"/>
</dbReference>
<evidence type="ECO:0000259" key="5">
    <source>
        <dbReference type="PROSITE" id="PS50975"/>
    </source>
</evidence>
<reference evidence="6 7" key="1">
    <citation type="submission" date="2018-06" db="EMBL/GenBank/DDBJ databases">
        <title>Complete genome of Desulfovibrio marinus P48SEP.</title>
        <authorList>
            <person name="Crispim J.S."/>
            <person name="Vidigal P.M.P."/>
            <person name="Silva L.C.F."/>
            <person name="Araujo L.C."/>
            <person name="Laguardia C.N."/>
            <person name="Dias R.S."/>
            <person name="Sousa M.P."/>
            <person name="Paula S.O."/>
            <person name="Silva C."/>
        </authorList>
    </citation>
    <scope>NUCLEOTIDE SEQUENCE [LARGE SCALE GENOMIC DNA]</scope>
    <source>
        <strain evidence="6 7">P48SEP</strain>
    </source>
</reference>
<dbReference type="InterPro" id="IPR052032">
    <property type="entry name" value="ATP-dep_AA_Ligase"/>
</dbReference>
<proteinExistence type="predicted"/>
<dbReference type="PROSITE" id="PS50975">
    <property type="entry name" value="ATP_GRASP"/>
    <property type="match status" value="1"/>
</dbReference>
<keyword evidence="1" id="KW-0436">Ligase</keyword>